<organism evidence="1 2">
    <name type="scientific">Sulfobacillus acidophilus</name>
    <dbReference type="NCBI Taxonomy" id="53633"/>
    <lineage>
        <taxon>Bacteria</taxon>
        <taxon>Bacillati</taxon>
        <taxon>Bacillota</taxon>
        <taxon>Clostridia</taxon>
        <taxon>Eubacteriales</taxon>
        <taxon>Clostridiales Family XVII. Incertae Sedis</taxon>
        <taxon>Sulfobacillus</taxon>
    </lineage>
</organism>
<reference evidence="1 2" key="1">
    <citation type="journal article" date="2014" name="BMC Genomics">
        <title>Comparison of environmental and isolate Sulfobacillus genomes reveals diverse carbon, sulfur, nitrogen, and hydrogen metabolisms.</title>
        <authorList>
            <person name="Justice N.B."/>
            <person name="Norman A."/>
            <person name="Brown C.T."/>
            <person name="Singh A."/>
            <person name="Thomas B.C."/>
            <person name="Banfield J.F."/>
        </authorList>
    </citation>
    <scope>NUCLEOTIDE SEQUENCE [LARGE SCALE GENOMIC DNA]</scope>
    <source>
        <strain evidence="1">AMDSBA3</strain>
    </source>
</reference>
<name>A0A2T2WHF4_9FIRM</name>
<evidence type="ECO:0000313" key="1">
    <source>
        <dbReference type="EMBL" id="PSR21659.1"/>
    </source>
</evidence>
<dbReference type="EMBL" id="PXYV01000030">
    <property type="protein sequence ID" value="PSR21659.1"/>
    <property type="molecule type" value="Genomic_DNA"/>
</dbReference>
<dbReference type="Proteomes" id="UP000241848">
    <property type="component" value="Unassembled WGS sequence"/>
</dbReference>
<comment type="caution">
    <text evidence="1">The sequence shown here is derived from an EMBL/GenBank/DDBJ whole genome shotgun (WGS) entry which is preliminary data.</text>
</comment>
<gene>
    <name evidence="1" type="ORF">C7B45_10095</name>
</gene>
<proteinExistence type="predicted"/>
<evidence type="ECO:0000313" key="2">
    <source>
        <dbReference type="Proteomes" id="UP000241848"/>
    </source>
</evidence>
<accession>A0A2T2WHF4</accession>
<protein>
    <submittedName>
        <fullName evidence="1">Uncharacterized protein</fullName>
    </submittedName>
</protein>
<sequence>MVNGQAKAVDDLGRLYEATRDLLAQTDVPAVRQCLRTSLNNLHWALWLMGAEPSFVPDYVSLPDGRQAF</sequence>
<dbReference type="AlphaFoldDB" id="A0A2T2WHF4"/>